<dbReference type="InterPro" id="IPR008271">
    <property type="entry name" value="Ser/Thr_kinase_AS"/>
</dbReference>
<dbReference type="GO" id="GO:0004674">
    <property type="term" value="F:protein serine/threonine kinase activity"/>
    <property type="evidence" value="ECO:0007669"/>
    <property type="project" value="UniProtKB-KW"/>
</dbReference>
<dbReference type="SUPFAM" id="SSF56112">
    <property type="entry name" value="Protein kinase-like (PK-like)"/>
    <property type="match status" value="1"/>
</dbReference>
<feature type="region of interest" description="Disordered" evidence="9">
    <location>
        <begin position="236"/>
        <end position="260"/>
    </location>
</feature>
<evidence type="ECO:0000256" key="6">
    <source>
        <dbReference type="ARBA" id="ARBA00022840"/>
    </source>
</evidence>
<dbReference type="PROSITE" id="PS00108">
    <property type="entry name" value="PROTEIN_KINASE_ST"/>
    <property type="match status" value="1"/>
</dbReference>
<keyword evidence="10" id="KW-0472">Membrane</keyword>
<dbReference type="PANTHER" id="PTHR47634:SF9">
    <property type="entry name" value="PROTEIN KINASE DOMAIN-CONTAINING PROTEIN-RELATED"/>
    <property type="match status" value="1"/>
</dbReference>
<dbReference type="EMBL" id="LNIX01000045">
    <property type="protein sequence ID" value="OXA38550.1"/>
    <property type="molecule type" value="Genomic_DNA"/>
</dbReference>
<keyword evidence="13" id="KW-1185">Reference proteome</keyword>
<dbReference type="PROSITE" id="PS50011">
    <property type="entry name" value="PROTEIN_KINASE_DOM"/>
    <property type="match status" value="1"/>
</dbReference>
<keyword evidence="3" id="KW-0808">Transferase</keyword>
<dbReference type="GO" id="GO:0005524">
    <property type="term" value="F:ATP binding"/>
    <property type="evidence" value="ECO:0007669"/>
    <property type="project" value="UniProtKB-KW"/>
</dbReference>
<keyword evidence="4" id="KW-0547">Nucleotide-binding</keyword>
<evidence type="ECO:0000256" key="5">
    <source>
        <dbReference type="ARBA" id="ARBA00022777"/>
    </source>
</evidence>
<dbReference type="STRING" id="158441.A0A226D0I1"/>
<feature type="region of interest" description="Disordered" evidence="9">
    <location>
        <begin position="768"/>
        <end position="806"/>
    </location>
</feature>
<dbReference type="Pfam" id="PF00069">
    <property type="entry name" value="Pkinase"/>
    <property type="match status" value="1"/>
</dbReference>
<feature type="compositionally biased region" description="Basic residues" evidence="9">
    <location>
        <begin position="156"/>
        <end position="177"/>
    </location>
</feature>
<feature type="compositionally biased region" description="Low complexity" evidence="9">
    <location>
        <begin position="546"/>
        <end position="555"/>
    </location>
</feature>
<evidence type="ECO:0000256" key="1">
    <source>
        <dbReference type="ARBA" id="ARBA00012513"/>
    </source>
</evidence>
<feature type="domain" description="Protein kinase" evidence="11">
    <location>
        <begin position="579"/>
        <end position="1055"/>
    </location>
</feature>
<dbReference type="PANTHER" id="PTHR47634">
    <property type="entry name" value="PROTEIN KINASE DOMAIN-CONTAINING PROTEIN-RELATED"/>
    <property type="match status" value="1"/>
</dbReference>
<dbReference type="FunFam" id="1.10.510.10:FF:000275">
    <property type="entry name" value="SRSF protein kinase 2 isoform X3"/>
    <property type="match status" value="1"/>
</dbReference>
<feature type="region of interest" description="Disordered" evidence="9">
    <location>
        <begin position="587"/>
        <end position="631"/>
    </location>
</feature>
<protein>
    <recommendedName>
        <fullName evidence="1">non-specific serine/threonine protein kinase</fullName>
        <ecNumber evidence="1">2.7.11.1</ecNumber>
    </recommendedName>
</protein>
<feature type="transmembrane region" description="Helical" evidence="10">
    <location>
        <begin position="122"/>
        <end position="146"/>
    </location>
</feature>
<feature type="region of interest" description="Disordered" evidence="9">
    <location>
        <begin position="506"/>
        <end position="559"/>
    </location>
</feature>
<evidence type="ECO:0000256" key="10">
    <source>
        <dbReference type="SAM" id="Phobius"/>
    </source>
</evidence>
<feature type="region of interest" description="Disordered" evidence="9">
    <location>
        <begin position="818"/>
        <end position="897"/>
    </location>
</feature>
<name>A0A226D0I1_FOLCA</name>
<dbReference type="InterPro" id="IPR011009">
    <property type="entry name" value="Kinase-like_dom_sf"/>
</dbReference>
<keyword evidence="10" id="KW-0812">Transmembrane</keyword>
<dbReference type="SMART" id="SM00220">
    <property type="entry name" value="S_TKc"/>
    <property type="match status" value="1"/>
</dbReference>
<evidence type="ECO:0000256" key="3">
    <source>
        <dbReference type="ARBA" id="ARBA00022679"/>
    </source>
</evidence>
<keyword evidence="6" id="KW-0067">ATP-binding</keyword>
<evidence type="ECO:0000259" key="11">
    <source>
        <dbReference type="PROSITE" id="PS50011"/>
    </source>
</evidence>
<evidence type="ECO:0000256" key="9">
    <source>
        <dbReference type="SAM" id="MobiDB-lite"/>
    </source>
</evidence>
<gene>
    <name evidence="12" type="ORF">Fcan01_26765</name>
</gene>
<evidence type="ECO:0000313" key="13">
    <source>
        <dbReference type="Proteomes" id="UP000198287"/>
    </source>
</evidence>
<feature type="compositionally biased region" description="Acidic residues" evidence="9">
    <location>
        <begin position="875"/>
        <end position="884"/>
    </location>
</feature>
<dbReference type="InterPro" id="IPR051334">
    <property type="entry name" value="SRPK"/>
</dbReference>
<dbReference type="GO" id="GO:0050684">
    <property type="term" value="P:regulation of mRNA processing"/>
    <property type="evidence" value="ECO:0007669"/>
    <property type="project" value="TreeGrafter"/>
</dbReference>
<dbReference type="GO" id="GO:0000245">
    <property type="term" value="P:spliceosomal complex assembly"/>
    <property type="evidence" value="ECO:0007669"/>
    <property type="project" value="TreeGrafter"/>
</dbReference>
<comment type="catalytic activity">
    <reaction evidence="8">
        <text>L-seryl-[protein] + ATP = O-phospho-L-seryl-[protein] + ADP + H(+)</text>
        <dbReference type="Rhea" id="RHEA:17989"/>
        <dbReference type="Rhea" id="RHEA-COMP:9863"/>
        <dbReference type="Rhea" id="RHEA-COMP:11604"/>
        <dbReference type="ChEBI" id="CHEBI:15378"/>
        <dbReference type="ChEBI" id="CHEBI:29999"/>
        <dbReference type="ChEBI" id="CHEBI:30616"/>
        <dbReference type="ChEBI" id="CHEBI:83421"/>
        <dbReference type="ChEBI" id="CHEBI:456216"/>
        <dbReference type="EC" id="2.7.11.1"/>
    </reaction>
</comment>
<feature type="region of interest" description="Disordered" evidence="9">
    <location>
        <begin position="439"/>
        <end position="487"/>
    </location>
</feature>
<evidence type="ECO:0000256" key="2">
    <source>
        <dbReference type="ARBA" id="ARBA00022527"/>
    </source>
</evidence>
<feature type="compositionally biased region" description="Basic and acidic residues" evidence="9">
    <location>
        <begin position="885"/>
        <end position="895"/>
    </location>
</feature>
<dbReference type="InterPro" id="IPR000719">
    <property type="entry name" value="Prot_kinase_dom"/>
</dbReference>
<evidence type="ECO:0000313" key="12">
    <source>
        <dbReference type="EMBL" id="OXA38550.1"/>
    </source>
</evidence>
<sequence>MGGGESAEARATVMASSSPPPAHCGRLDKYGVALDRGLSPNMEEWFLLLLAHQQDRESVVTPASSSEDLACPVAIKKPEGTGVAPAMPPPPSMGRPRIGRHNESNKTVVAPNPPRQEVMTDYSVYFAGLWFAVGLLIGVLVVVACYKKWQSVRKKREARRRRLSRGGRRRAGFRVRMRNGVGERDAGEEEERDESGGGGKELDDRMARFKRDGGDGGSGGGAEGIAVVERCPCGAELEGGEDKDDKEKGGGGESPGVVDGGNVVAALEEDKIFLLRVSSTTPPPPRRPSFLAETVPSKDEVNEVNTTPTTTIKGRSMLGRKSSLGYADRFPPGSLLRKCVSSTLIPEAACTSPRGGPLLPPRTERTSASESDLLGGRKQADLISVTVPPIRPPSLNLLHSHHVTSSSPNIIAKPQTPENCPNIIINPHIPPAADNCPVHGRTLKNATPSDFSPPLSPIPSPPPPPAQYFLSIPMPPPPPPSAQEEQDMLRSKLVNSFTRVMHMFLPPHSATPSVSPRGQKTRNESLSPRNPSTGSSSIPKKKNSVPTASTATDSTPPKETKFVFDFDFTHHSNPPTFKLMAIQKVDEDEKGDEDNEDKHDNNATTRRTVHKQRSSSSGWLPPREDWGPISQSLPRGEEARLGTLFHRLALLGLEAKSASDVGDPHREKTVQLLDDFKITGVNGIHVCMVFEVLGNNLLKLIIRSNYQGIPLQNVKTIIKQTLQALDYLHTKCKIIHTDIKPENILMCVDDAYVRNLANEATTWQMQGGRLPGSAVSTAPKEFQSCTSTSKMSKNKKKKMKKKAKKQAELLEQQLQQLKEADEDGGGEEEMTGGGDHEESSCSGGGGGGDGAEGGRSHNKSGEEEEKENGERGDDSNNEDVDDDEGRPQMRRDGAVENRSSFNNLANAMITMSPLNGHDDVGGGGGGGVMHQSKSTGESGLDAMAGGMMQNEGGVSSGSGGGSGGGAAGSSSSSSAMRRTTSCPDSKSILARPDPVKEICDIQIKIADLGNACWVDHHFTEDIQTRQYRCLEVLLGAEYGTGADIWSTACMVRTKL</sequence>
<dbReference type="AlphaFoldDB" id="A0A226D0I1"/>
<reference evidence="12 13" key="1">
    <citation type="submission" date="2015-12" db="EMBL/GenBank/DDBJ databases">
        <title>The genome of Folsomia candida.</title>
        <authorList>
            <person name="Faddeeva A."/>
            <person name="Derks M.F."/>
            <person name="Anvar Y."/>
            <person name="Smit S."/>
            <person name="Van Straalen N."/>
            <person name="Roelofs D."/>
        </authorList>
    </citation>
    <scope>NUCLEOTIDE SEQUENCE [LARGE SCALE GENOMIC DNA]</scope>
    <source>
        <strain evidence="12 13">VU population</strain>
        <tissue evidence="12">Whole body</tissue>
    </source>
</reference>
<feature type="compositionally biased region" description="Polar residues" evidence="9">
    <location>
        <begin position="510"/>
        <end position="538"/>
    </location>
</feature>
<dbReference type="OrthoDB" id="2649at2759"/>
<keyword evidence="5 12" id="KW-0418">Kinase</keyword>
<proteinExistence type="predicted"/>
<dbReference type="GO" id="GO:0005634">
    <property type="term" value="C:nucleus"/>
    <property type="evidence" value="ECO:0007669"/>
    <property type="project" value="TreeGrafter"/>
</dbReference>
<feature type="region of interest" description="Disordered" evidence="9">
    <location>
        <begin position="156"/>
        <end position="224"/>
    </location>
</feature>
<feature type="compositionally biased region" description="Gly residues" evidence="9">
    <location>
        <begin position="954"/>
        <end position="967"/>
    </location>
</feature>
<evidence type="ECO:0000256" key="8">
    <source>
        <dbReference type="ARBA" id="ARBA00048679"/>
    </source>
</evidence>
<accession>A0A226D0I1</accession>
<comment type="catalytic activity">
    <reaction evidence="7">
        <text>L-threonyl-[protein] + ATP = O-phospho-L-threonyl-[protein] + ADP + H(+)</text>
        <dbReference type="Rhea" id="RHEA:46608"/>
        <dbReference type="Rhea" id="RHEA-COMP:11060"/>
        <dbReference type="Rhea" id="RHEA-COMP:11605"/>
        <dbReference type="ChEBI" id="CHEBI:15378"/>
        <dbReference type="ChEBI" id="CHEBI:30013"/>
        <dbReference type="ChEBI" id="CHEBI:30616"/>
        <dbReference type="ChEBI" id="CHEBI:61977"/>
        <dbReference type="ChEBI" id="CHEBI:456216"/>
        <dbReference type="EC" id="2.7.11.1"/>
    </reaction>
</comment>
<dbReference type="Gene3D" id="1.10.510.10">
    <property type="entry name" value="Transferase(Phosphotransferase) domain 1"/>
    <property type="match status" value="2"/>
</dbReference>
<feature type="region of interest" description="Disordered" evidence="9">
    <location>
        <begin position="1"/>
        <end position="21"/>
    </location>
</feature>
<feature type="compositionally biased region" description="Basic and acidic residues" evidence="9">
    <location>
        <begin position="852"/>
        <end position="861"/>
    </location>
</feature>
<keyword evidence="2" id="KW-0723">Serine/threonine-protein kinase</keyword>
<feature type="compositionally biased region" description="Acidic residues" evidence="9">
    <location>
        <begin position="820"/>
        <end position="830"/>
    </location>
</feature>
<feature type="region of interest" description="Disordered" evidence="9">
    <location>
        <begin position="912"/>
        <end position="988"/>
    </location>
</feature>
<feature type="compositionally biased region" description="Gly residues" evidence="9">
    <location>
        <begin position="842"/>
        <end position="851"/>
    </location>
</feature>
<comment type="caution">
    <text evidence="12">The sequence shown here is derived from an EMBL/GenBank/DDBJ whole genome shotgun (WGS) entry which is preliminary data.</text>
</comment>
<feature type="region of interest" description="Disordered" evidence="9">
    <location>
        <begin position="80"/>
        <end position="99"/>
    </location>
</feature>
<dbReference type="GO" id="GO:0005737">
    <property type="term" value="C:cytoplasm"/>
    <property type="evidence" value="ECO:0007669"/>
    <property type="project" value="TreeGrafter"/>
</dbReference>
<feature type="compositionally biased region" description="Pro residues" evidence="9">
    <location>
        <begin position="454"/>
        <end position="466"/>
    </location>
</feature>
<feature type="compositionally biased region" description="Basic and acidic residues" evidence="9">
    <location>
        <begin position="200"/>
        <end position="214"/>
    </location>
</feature>
<dbReference type="Proteomes" id="UP000198287">
    <property type="component" value="Unassembled WGS sequence"/>
</dbReference>
<feature type="region of interest" description="Disordered" evidence="9">
    <location>
        <begin position="350"/>
        <end position="373"/>
    </location>
</feature>
<dbReference type="EC" id="2.7.11.1" evidence="1"/>
<keyword evidence="10" id="KW-1133">Transmembrane helix</keyword>
<feature type="compositionally biased region" description="Basic residues" evidence="9">
    <location>
        <begin position="792"/>
        <end position="804"/>
    </location>
</feature>
<organism evidence="12 13">
    <name type="scientific">Folsomia candida</name>
    <name type="common">Springtail</name>
    <dbReference type="NCBI Taxonomy" id="158441"/>
    <lineage>
        <taxon>Eukaryota</taxon>
        <taxon>Metazoa</taxon>
        <taxon>Ecdysozoa</taxon>
        <taxon>Arthropoda</taxon>
        <taxon>Hexapoda</taxon>
        <taxon>Collembola</taxon>
        <taxon>Entomobryomorpha</taxon>
        <taxon>Isotomoidea</taxon>
        <taxon>Isotomidae</taxon>
        <taxon>Proisotominae</taxon>
        <taxon>Folsomia</taxon>
    </lineage>
</organism>
<evidence type="ECO:0000256" key="4">
    <source>
        <dbReference type="ARBA" id="ARBA00022741"/>
    </source>
</evidence>
<evidence type="ECO:0000256" key="7">
    <source>
        <dbReference type="ARBA" id="ARBA00047899"/>
    </source>
</evidence>